<dbReference type="SMART" id="SM00347">
    <property type="entry name" value="HTH_MARR"/>
    <property type="match status" value="1"/>
</dbReference>
<keyword evidence="2" id="KW-0238">DNA-binding</keyword>
<accession>A0ABT4BY68</accession>
<evidence type="ECO:0000313" key="6">
    <source>
        <dbReference type="Proteomes" id="UP001082703"/>
    </source>
</evidence>
<dbReference type="Gene3D" id="1.10.10.10">
    <property type="entry name" value="Winged helix-like DNA-binding domain superfamily/Winged helix DNA-binding domain"/>
    <property type="match status" value="1"/>
</dbReference>
<evidence type="ECO:0000256" key="1">
    <source>
        <dbReference type="ARBA" id="ARBA00023015"/>
    </source>
</evidence>
<dbReference type="PROSITE" id="PS50995">
    <property type="entry name" value="HTH_MARR_2"/>
    <property type="match status" value="1"/>
</dbReference>
<feature type="domain" description="HTH marR-type" evidence="4">
    <location>
        <begin position="1"/>
        <end position="143"/>
    </location>
</feature>
<dbReference type="PANTHER" id="PTHR42756">
    <property type="entry name" value="TRANSCRIPTIONAL REGULATOR, MARR"/>
    <property type="match status" value="1"/>
</dbReference>
<dbReference type="SUPFAM" id="SSF46785">
    <property type="entry name" value="Winged helix' DNA-binding domain"/>
    <property type="match status" value="1"/>
</dbReference>
<evidence type="ECO:0000256" key="2">
    <source>
        <dbReference type="ARBA" id="ARBA00023125"/>
    </source>
</evidence>
<dbReference type="InterPro" id="IPR036388">
    <property type="entry name" value="WH-like_DNA-bd_sf"/>
</dbReference>
<keyword evidence="6" id="KW-1185">Reference proteome</keyword>
<protein>
    <submittedName>
        <fullName evidence="5">MarR family transcriptional regulator</fullName>
    </submittedName>
</protein>
<keyword evidence="3" id="KW-0804">Transcription</keyword>
<dbReference type="InterPro" id="IPR000835">
    <property type="entry name" value="HTH_MarR-typ"/>
</dbReference>
<dbReference type="Pfam" id="PF01047">
    <property type="entry name" value="MarR"/>
    <property type="match status" value="1"/>
</dbReference>
<keyword evidence="1" id="KW-0805">Transcription regulation</keyword>
<evidence type="ECO:0000256" key="3">
    <source>
        <dbReference type="ARBA" id="ARBA00023163"/>
    </source>
</evidence>
<sequence>MSEEYSQINHFLVNVFNEVLRTEEASLKTKEFHNLSIREMHVIEAVCEGAQTAKNTASEIASSQRITAGTLTTTINTLEKKGYVKRRQDQRDKRVVRIYPTEKGETANKVHASFHHEMVSAIMSAMDEEELAMFVKGLAAVQEFLETNKKC</sequence>
<dbReference type="PRINTS" id="PR00598">
    <property type="entry name" value="HTHMARR"/>
</dbReference>
<gene>
    <name evidence="5" type="ORF">OUY18_13525</name>
</gene>
<dbReference type="RefSeq" id="WP_268059307.1">
    <property type="nucleotide sequence ID" value="NZ_JAPOHA010000019.1"/>
</dbReference>
<evidence type="ECO:0000313" key="5">
    <source>
        <dbReference type="EMBL" id="MCY1715270.1"/>
    </source>
</evidence>
<proteinExistence type="predicted"/>
<dbReference type="EMBL" id="JAPOHA010000019">
    <property type="protein sequence ID" value="MCY1715270.1"/>
    <property type="molecule type" value="Genomic_DNA"/>
</dbReference>
<name>A0ABT4BY68_9FIRM</name>
<comment type="caution">
    <text evidence="5">The sequence shown here is derived from an EMBL/GenBank/DDBJ whole genome shotgun (WGS) entry which is preliminary data.</text>
</comment>
<dbReference type="PANTHER" id="PTHR42756:SF1">
    <property type="entry name" value="TRANSCRIPTIONAL REPRESSOR OF EMRAB OPERON"/>
    <property type="match status" value="1"/>
</dbReference>
<organism evidence="5 6">
    <name type="scientific">Caproiciproducens galactitolivorans</name>
    <dbReference type="NCBI Taxonomy" id="642589"/>
    <lineage>
        <taxon>Bacteria</taxon>
        <taxon>Bacillati</taxon>
        <taxon>Bacillota</taxon>
        <taxon>Clostridia</taxon>
        <taxon>Eubacteriales</taxon>
        <taxon>Acutalibacteraceae</taxon>
        <taxon>Caproiciproducens</taxon>
    </lineage>
</organism>
<dbReference type="Proteomes" id="UP001082703">
    <property type="component" value="Unassembled WGS sequence"/>
</dbReference>
<evidence type="ECO:0000259" key="4">
    <source>
        <dbReference type="PROSITE" id="PS50995"/>
    </source>
</evidence>
<dbReference type="InterPro" id="IPR036390">
    <property type="entry name" value="WH_DNA-bd_sf"/>
</dbReference>
<reference evidence="5 6" key="1">
    <citation type="submission" date="2022-11" db="EMBL/GenBank/DDBJ databases">
        <authorList>
            <person name="Caiyu Z."/>
        </authorList>
    </citation>
    <scope>NUCLEOTIDE SEQUENCE [LARGE SCALE GENOMIC DNA]</scope>
    <source>
        <strain evidence="5 6">YR-4</strain>
    </source>
</reference>